<dbReference type="EMBL" id="FRAN01000007">
    <property type="protein sequence ID" value="SHL49205.1"/>
    <property type="molecule type" value="Genomic_DNA"/>
</dbReference>
<dbReference type="Pfam" id="PF04519">
    <property type="entry name" value="Bactofilin"/>
    <property type="match status" value="1"/>
</dbReference>
<dbReference type="STRING" id="797209.GCA_000376445_01957"/>
<feature type="domain" description="DUF8173" evidence="2">
    <location>
        <begin position="189"/>
        <end position="331"/>
    </location>
</feature>
<dbReference type="OrthoDB" id="293642at2157"/>
<dbReference type="eggNOG" id="arCOG04555">
    <property type="taxonomic scope" value="Archaea"/>
</dbReference>
<feature type="transmembrane region" description="Helical" evidence="1">
    <location>
        <begin position="190"/>
        <end position="214"/>
    </location>
</feature>
<keyword evidence="1" id="KW-0472">Membrane</keyword>
<dbReference type="AlphaFoldDB" id="E7QMT4"/>
<evidence type="ECO:0000313" key="3">
    <source>
        <dbReference type="EMBL" id="EFW93729.1"/>
    </source>
</evidence>
<dbReference type="InterPro" id="IPR007607">
    <property type="entry name" value="BacA/B"/>
</dbReference>
<dbReference type="RefSeq" id="WP_007976251.1">
    <property type="nucleotide sequence ID" value="NZ_AEMG01000002.1"/>
</dbReference>
<reference evidence="6" key="2">
    <citation type="submission" date="2016-11" db="EMBL/GenBank/DDBJ databases">
        <authorList>
            <person name="Varghese N."/>
            <person name="Submissions S."/>
        </authorList>
    </citation>
    <scope>NUCLEOTIDE SEQUENCE [LARGE SCALE GENOMIC DNA]</scope>
    <source>
        <strain evidence="6">DX253</strain>
    </source>
</reference>
<organism evidence="3 5">
    <name type="scientific">Haladaptatus paucihalophilus DX253</name>
    <dbReference type="NCBI Taxonomy" id="797209"/>
    <lineage>
        <taxon>Archaea</taxon>
        <taxon>Methanobacteriati</taxon>
        <taxon>Methanobacteriota</taxon>
        <taxon>Stenosarchaea group</taxon>
        <taxon>Halobacteria</taxon>
        <taxon>Halobacteriales</taxon>
        <taxon>Haladaptataceae</taxon>
        <taxon>Haladaptatus</taxon>
    </lineage>
</organism>
<dbReference type="EMBL" id="AEMG01000002">
    <property type="protein sequence ID" value="EFW93729.1"/>
    <property type="molecule type" value="Genomic_DNA"/>
</dbReference>
<protein>
    <submittedName>
        <fullName evidence="4">Protein CcmA, bactofilin family</fullName>
    </submittedName>
</protein>
<dbReference type="PANTHER" id="PTHR35024:SF4">
    <property type="entry name" value="POLYMER-FORMING CYTOSKELETAL PROTEIN"/>
    <property type="match status" value="1"/>
</dbReference>
<dbReference type="InterPro" id="IPR058486">
    <property type="entry name" value="DUF8173"/>
</dbReference>
<dbReference type="PATRIC" id="fig|797209.4.peg.235"/>
<feature type="transmembrane region" description="Helical" evidence="1">
    <location>
        <begin position="258"/>
        <end position="284"/>
    </location>
</feature>
<dbReference type="Proteomes" id="UP000003751">
    <property type="component" value="Unassembled WGS sequence"/>
</dbReference>
<evidence type="ECO:0000313" key="4">
    <source>
        <dbReference type="EMBL" id="SHL49205.1"/>
    </source>
</evidence>
<dbReference type="Pfam" id="PF26514">
    <property type="entry name" value="DUF8173"/>
    <property type="match status" value="1"/>
</dbReference>
<feature type="transmembrane region" description="Helical" evidence="1">
    <location>
        <begin position="315"/>
        <end position="332"/>
    </location>
</feature>
<accession>E7QMT4</accession>
<feature type="transmembrane region" description="Helical" evidence="1">
    <location>
        <begin position="226"/>
        <end position="252"/>
    </location>
</feature>
<keyword evidence="6" id="KW-1185">Reference proteome</keyword>
<reference evidence="3 5" key="1">
    <citation type="journal article" date="2014" name="ISME J.">
        <title>Trehalose/2-sulfotrehalose biosynthesis and glycine-betaine uptake are widely spread mechanisms for osmoadaptation in the Halobacteriales.</title>
        <authorList>
            <person name="Youssef N.H."/>
            <person name="Savage-Ashlock K.N."/>
            <person name="McCully A.L."/>
            <person name="Luedtke B."/>
            <person name="Shaw E.I."/>
            <person name="Hoff W.D."/>
            <person name="Elshahed M.S."/>
        </authorList>
    </citation>
    <scope>NUCLEOTIDE SEQUENCE [LARGE SCALE GENOMIC DNA]</scope>
    <source>
        <strain evidence="3 5">DX253</strain>
    </source>
</reference>
<evidence type="ECO:0000313" key="6">
    <source>
        <dbReference type="Proteomes" id="UP000184203"/>
    </source>
</evidence>
<keyword evidence="1" id="KW-0812">Transmembrane</keyword>
<sequence>MRAHVSILVVVLLLAIMPATAAAEQTRTGGTVVVEQGETVRDGLTATGGTVVIRGTVDGDLSAFSGNVLVAQSGRVNGDVSAVAGNVRIEGTVTGTVDAQTGNLAIAQSATVGSLEGAAGYTLIAGTVEGNARVASETLTLANTANVGGNLVYDTETFNRQQGATVSGTVRQDESLGDAGPAPVPQVPNWVGAVYGFFVNLLLGIVLLAAFPGFSEGVADRGRADPVLSVGVGLLLLVLIPIVLLVFAVTLIGIPISILGAIIFAIFLWIATVYGSFTVGVWLLSLADEGSRWIGLVLGLFVIAVLDRIPIVGGIVQFVVLLLGLGALAMALRAHYRGRRSTPEYVETTRRGTDEETPAD</sequence>
<name>E7QMT4_HALPU</name>
<gene>
    <name evidence="4" type="ORF">SAMN05444342_3953</name>
    <name evidence="3" type="ORF">ZOD2009_01260</name>
</gene>
<dbReference type="Proteomes" id="UP000184203">
    <property type="component" value="Unassembled WGS sequence"/>
</dbReference>
<keyword evidence="1" id="KW-1133">Transmembrane helix</keyword>
<reference evidence="4" key="3">
    <citation type="submission" date="2016-11" db="EMBL/GenBank/DDBJ databases">
        <authorList>
            <person name="Jaros S."/>
            <person name="Januszkiewicz K."/>
            <person name="Wedrychowicz H."/>
        </authorList>
    </citation>
    <scope>NUCLEOTIDE SEQUENCE [LARGE SCALE GENOMIC DNA]</scope>
    <source>
        <strain evidence="4">DX253</strain>
    </source>
</reference>
<evidence type="ECO:0000259" key="2">
    <source>
        <dbReference type="Pfam" id="PF26514"/>
    </source>
</evidence>
<dbReference type="PANTHER" id="PTHR35024">
    <property type="entry name" value="HYPOTHETICAL CYTOSOLIC PROTEIN"/>
    <property type="match status" value="1"/>
</dbReference>
<evidence type="ECO:0000313" key="5">
    <source>
        <dbReference type="Proteomes" id="UP000003751"/>
    </source>
</evidence>
<evidence type="ECO:0000256" key="1">
    <source>
        <dbReference type="SAM" id="Phobius"/>
    </source>
</evidence>
<proteinExistence type="predicted"/>